<sequence>MICRLDKAELFKQMAILARRKGALILSYLPQSSKTGRGEPGPQPMGPVIPQLQQTAIKHPLNDSPRLWFALVRTGRPPLHQDAGVQPRRLAEADHELVADQGSLLCA</sequence>
<comment type="caution">
    <text evidence="1">The sequence shown here is derived from an EMBL/GenBank/DDBJ whole genome shotgun (WGS) entry which is preliminary data.</text>
</comment>
<dbReference type="Proteomes" id="UP000225379">
    <property type="component" value="Unassembled WGS sequence"/>
</dbReference>
<evidence type="ECO:0000313" key="2">
    <source>
        <dbReference type="Proteomes" id="UP000225379"/>
    </source>
</evidence>
<dbReference type="AlphaFoldDB" id="A0A2B8BNB5"/>
<evidence type="ECO:0000313" key="1">
    <source>
        <dbReference type="EMBL" id="PGH59033.1"/>
    </source>
</evidence>
<name>A0A2B8BNB5_9PROT</name>
<proteinExistence type="predicted"/>
<organism evidence="1 2">
    <name type="scientific">Azospirillum palustre</name>
    <dbReference type="NCBI Taxonomy" id="2044885"/>
    <lineage>
        <taxon>Bacteria</taxon>
        <taxon>Pseudomonadati</taxon>
        <taxon>Pseudomonadota</taxon>
        <taxon>Alphaproteobacteria</taxon>
        <taxon>Rhodospirillales</taxon>
        <taxon>Azospirillaceae</taxon>
        <taxon>Azospirillum</taxon>
    </lineage>
</organism>
<keyword evidence="2" id="KW-1185">Reference proteome</keyword>
<accession>A0A2B8BNB5</accession>
<reference evidence="2" key="1">
    <citation type="submission" date="2017-10" db="EMBL/GenBank/DDBJ databases">
        <authorList>
            <person name="Kravchenko I.K."/>
            <person name="Grouzdev D.S."/>
        </authorList>
    </citation>
    <scope>NUCLEOTIDE SEQUENCE [LARGE SCALE GENOMIC DNA]</scope>
    <source>
        <strain evidence="2">B2</strain>
    </source>
</reference>
<protein>
    <submittedName>
        <fullName evidence="1">Uncharacterized protein</fullName>
    </submittedName>
</protein>
<gene>
    <name evidence="1" type="ORF">CRT60_03350</name>
</gene>
<dbReference type="EMBL" id="PDKW01000037">
    <property type="protein sequence ID" value="PGH59033.1"/>
    <property type="molecule type" value="Genomic_DNA"/>
</dbReference>